<keyword evidence="4 6" id="KW-0732">Signal</keyword>
<comment type="subunit">
    <text evidence="6">The basal body constitutes a major portion of the flagellar organelle and consists of four rings (L,P,S, and M) mounted on a central rod.</text>
</comment>
<dbReference type="InterPro" id="IPR001782">
    <property type="entry name" value="Flag_FlgI"/>
</dbReference>
<dbReference type="PANTHER" id="PTHR30381">
    <property type="entry name" value="FLAGELLAR P-RING PERIPLASMIC PROTEIN FLGI"/>
    <property type="match status" value="1"/>
</dbReference>
<feature type="signal peptide" evidence="6">
    <location>
        <begin position="1"/>
        <end position="20"/>
    </location>
</feature>
<dbReference type="HAMAP" id="MF_00416">
    <property type="entry name" value="FlgI"/>
    <property type="match status" value="1"/>
</dbReference>
<dbReference type="GO" id="GO:0030288">
    <property type="term" value="C:outer membrane-bounded periplasmic space"/>
    <property type="evidence" value="ECO:0007669"/>
    <property type="project" value="InterPro"/>
</dbReference>
<dbReference type="GO" id="GO:0009428">
    <property type="term" value="C:bacterial-type flagellum basal body, distal rod, P ring"/>
    <property type="evidence" value="ECO:0007669"/>
    <property type="project" value="InterPro"/>
</dbReference>
<dbReference type="GO" id="GO:0005198">
    <property type="term" value="F:structural molecule activity"/>
    <property type="evidence" value="ECO:0007669"/>
    <property type="project" value="InterPro"/>
</dbReference>
<keyword evidence="7" id="KW-0282">Flagellum</keyword>
<name>A0A128F843_9GAMM</name>
<dbReference type="PRINTS" id="PR01010">
    <property type="entry name" value="FLGPRINGFLGI"/>
</dbReference>
<evidence type="ECO:0000256" key="5">
    <source>
        <dbReference type="ARBA" id="ARBA00023143"/>
    </source>
</evidence>
<dbReference type="EMBL" id="FIZX01000002">
    <property type="protein sequence ID" value="CZF82660.1"/>
    <property type="molecule type" value="Genomic_DNA"/>
</dbReference>
<accession>A0A128F843</accession>
<feature type="chain" id="PRO_5008999275" description="Flagellar P-ring protein" evidence="6">
    <location>
        <begin position="21"/>
        <end position="374"/>
    </location>
</feature>
<comment type="similarity">
    <text evidence="3 6">Belongs to the FlgI family.</text>
</comment>
<gene>
    <name evidence="7" type="primary">flgI_2</name>
    <name evidence="6" type="synonym">flgI</name>
    <name evidence="7" type="ORF">GCE9029_03364</name>
</gene>
<proteinExistence type="inferred from homology"/>
<protein>
    <recommendedName>
        <fullName evidence="6">Flagellar P-ring protein</fullName>
    </recommendedName>
    <alternativeName>
        <fullName evidence="6">Basal body P-ring protein</fullName>
    </alternativeName>
</protein>
<keyword evidence="7" id="KW-0966">Cell projection</keyword>
<dbReference type="STRING" id="1796497.GCE9029_03364"/>
<dbReference type="PANTHER" id="PTHR30381:SF0">
    <property type="entry name" value="FLAGELLAR P-RING PROTEIN"/>
    <property type="match status" value="1"/>
</dbReference>
<keyword evidence="8" id="KW-1185">Reference proteome</keyword>
<dbReference type="Proteomes" id="UP000071641">
    <property type="component" value="Unassembled WGS sequence"/>
</dbReference>
<keyword evidence="7" id="KW-0969">Cilium</keyword>
<evidence type="ECO:0000256" key="2">
    <source>
        <dbReference type="ARBA" id="ARBA00004117"/>
    </source>
</evidence>
<evidence type="ECO:0000256" key="1">
    <source>
        <dbReference type="ARBA" id="ARBA00002591"/>
    </source>
</evidence>
<sequence length="374" mass="39763" precursor="true">MKTRFLLILLALTVSPLLSAAESYVRLKDVARVEGDRENALIGYGLVVGLAGSGDSRRSKSTIRSIANTLEHFGLVVSDSDVNSRNVAAVIVTSTVGSFYEKGDKVDVTVSALGDARSLVGGTLLMTPLEAADGKNYAIAQGQISVGGYKFEQFGNTQQKNHPTVGIVPKGGTIERSNMGSMVNENGRIGIILREPDFNSAVNIADAIKANGYKAEAVHSGKVEVIVGSQSPGNVIRTIARIQSIDVLIDQKAVIVVNERTGTIVSGGDVKVNSMTVAHGNLELSIKTQYNVSQPNNAIIGRNNTTNGRTVVVPDVDIKVNDNKKNVAVNFRNETTVFSLVKELRRLGLSTRDIIVVLQAADKAGAINAELVLQ</sequence>
<evidence type="ECO:0000256" key="4">
    <source>
        <dbReference type="ARBA" id="ARBA00022729"/>
    </source>
</evidence>
<dbReference type="NCBIfam" id="NF003676">
    <property type="entry name" value="PRK05303.1"/>
    <property type="match status" value="1"/>
</dbReference>
<dbReference type="AlphaFoldDB" id="A0A128F843"/>
<keyword evidence="5 6" id="KW-0975">Bacterial flagellum</keyword>
<evidence type="ECO:0000313" key="8">
    <source>
        <dbReference type="Proteomes" id="UP000071641"/>
    </source>
</evidence>
<comment type="subcellular location">
    <subcellularLocation>
        <location evidence="2 6">Bacterial flagellum basal body</location>
    </subcellularLocation>
</comment>
<dbReference type="Pfam" id="PF02119">
    <property type="entry name" value="FlgI"/>
    <property type="match status" value="1"/>
</dbReference>
<comment type="function">
    <text evidence="1 6">Assembles around the rod to form the L-ring and probably protects the motor/basal body from shearing forces during rotation.</text>
</comment>
<evidence type="ECO:0000256" key="3">
    <source>
        <dbReference type="ARBA" id="ARBA00008994"/>
    </source>
</evidence>
<reference evidence="8" key="1">
    <citation type="submission" date="2016-02" db="EMBL/GenBank/DDBJ databases">
        <authorList>
            <person name="Rodrigo-Torres Lidia"/>
            <person name="Arahal R.David."/>
        </authorList>
    </citation>
    <scope>NUCLEOTIDE SEQUENCE [LARGE SCALE GENOMIC DNA]</scope>
    <source>
        <strain evidence="8">CECT 9029</strain>
    </source>
</reference>
<evidence type="ECO:0000313" key="7">
    <source>
        <dbReference type="EMBL" id="CZF82660.1"/>
    </source>
</evidence>
<organism evidence="7 8">
    <name type="scientific">Grimontia celer</name>
    <dbReference type="NCBI Taxonomy" id="1796497"/>
    <lineage>
        <taxon>Bacteria</taxon>
        <taxon>Pseudomonadati</taxon>
        <taxon>Pseudomonadota</taxon>
        <taxon>Gammaproteobacteria</taxon>
        <taxon>Vibrionales</taxon>
        <taxon>Vibrionaceae</taxon>
        <taxon>Grimontia</taxon>
    </lineage>
</organism>
<dbReference type="RefSeq" id="WP_062664911.1">
    <property type="nucleotide sequence ID" value="NZ_FIZX01000002.1"/>
</dbReference>
<evidence type="ECO:0000256" key="6">
    <source>
        <dbReference type="HAMAP-Rule" id="MF_00416"/>
    </source>
</evidence>
<dbReference type="GO" id="GO:0071973">
    <property type="term" value="P:bacterial-type flagellum-dependent cell motility"/>
    <property type="evidence" value="ECO:0007669"/>
    <property type="project" value="InterPro"/>
</dbReference>